<organism evidence="7 8">
    <name type="scientific">Cyclobacterium lianum</name>
    <dbReference type="NCBI Taxonomy" id="388280"/>
    <lineage>
        <taxon>Bacteria</taxon>
        <taxon>Pseudomonadati</taxon>
        <taxon>Bacteroidota</taxon>
        <taxon>Cytophagia</taxon>
        <taxon>Cytophagales</taxon>
        <taxon>Cyclobacteriaceae</taxon>
        <taxon>Cyclobacterium</taxon>
    </lineage>
</organism>
<comment type="similarity">
    <text evidence="1 5">Belongs to the universal ribosomal protein uL4 family.</text>
</comment>
<comment type="function">
    <text evidence="5">Forms part of the polypeptide exit tunnel.</text>
</comment>
<evidence type="ECO:0000256" key="5">
    <source>
        <dbReference type="HAMAP-Rule" id="MF_01328"/>
    </source>
</evidence>
<dbReference type="GO" id="GO:0003735">
    <property type="term" value="F:structural constituent of ribosome"/>
    <property type="evidence" value="ECO:0007669"/>
    <property type="project" value="InterPro"/>
</dbReference>
<feature type="region of interest" description="Disordered" evidence="6">
    <location>
        <begin position="46"/>
        <end position="78"/>
    </location>
</feature>
<reference evidence="7 8" key="1">
    <citation type="submission" date="2016-11" db="EMBL/GenBank/DDBJ databases">
        <authorList>
            <person name="Jaros S."/>
            <person name="Januszkiewicz K."/>
            <person name="Wedrychowicz H."/>
        </authorList>
    </citation>
    <scope>NUCLEOTIDE SEQUENCE [LARGE SCALE GENOMIC DNA]</scope>
    <source>
        <strain evidence="7 8">CGMCC 1.6102</strain>
    </source>
</reference>
<dbReference type="InterPro" id="IPR002136">
    <property type="entry name" value="Ribosomal_uL4"/>
</dbReference>
<dbReference type="GO" id="GO:0019843">
    <property type="term" value="F:rRNA binding"/>
    <property type="evidence" value="ECO:0007669"/>
    <property type="project" value="UniProtKB-UniRule"/>
</dbReference>
<protein>
    <recommendedName>
        <fullName evidence="4 5">Large ribosomal subunit protein uL4</fullName>
    </recommendedName>
</protein>
<evidence type="ECO:0000256" key="4">
    <source>
        <dbReference type="ARBA" id="ARBA00035244"/>
    </source>
</evidence>
<comment type="subunit">
    <text evidence="5">Part of the 50S ribosomal subunit.</text>
</comment>
<dbReference type="Proteomes" id="UP000184513">
    <property type="component" value="Unassembled WGS sequence"/>
</dbReference>
<dbReference type="Pfam" id="PF00573">
    <property type="entry name" value="Ribosomal_L4"/>
    <property type="match status" value="1"/>
</dbReference>
<evidence type="ECO:0000256" key="3">
    <source>
        <dbReference type="ARBA" id="ARBA00023274"/>
    </source>
</evidence>
<proteinExistence type="inferred from homology"/>
<dbReference type="Gene3D" id="3.40.1370.10">
    <property type="match status" value="1"/>
</dbReference>
<keyword evidence="5" id="KW-0699">rRNA-binding</keyword>
<keyword evidence="2 5" id="KW-0689">Ribosomal protein</keyword>
<dbReference type="SUPFAM" id="SSF52166">
    <property type="entry name" value="Ribosomal protein L4"/>
    <property type="match status" value="1"/>
</dbReference>
<dbReference type="STRING" id="388280.SAMN04488057_10983"/>
<evidence type="ECO:0000256" key="2">
    <source>
        <dbReference type="ARBA" id="ARBA00022980"/>
    </source>
</evidence>
<dbReference type="HAMAP" id="MF_01328_B">
    <property type="entry name" value="Ribosomal_uL4_B"/>
    <property type="match status" value="1"/>
</dbReference>
<dbReference type="PANTHER" id="PTHR10746:SF6">
    <property type="entry name" value="LARGE RIBOSOMAL SUBUNIT PROTEIN UL4M"/>
    <property type="match status" value="1"/>
</dbReference>
<dbReference type="InterPro" id="IPR013005">
    <property type="entry name" value="Ribosomal_uL4-like"/>
</dbReference>
<sequence>MMELAILKQTGEDTGRKVTLSEEIFSVEPNDHAIYLDVKQYLANKRQGTHKSKERAEISGSTKKIKKQKGTGGARAGSIKSPVFRGGGRVFGPKPRDYSFKLNKKLKQLARKSALSYKAKDNSLVILEDLVFDAPRTKDYIKLLSNLSLSDKKTLLVVGENNQNVYLSSRNLQKAKVRNVNDLNTYELLDADSLVFCEGALSKLETLLSK</sequence>
<name>A0A1M7PK64_9BACT</name>
<dbReference type="EMBL" id="FRCY01000009">
    <property type="protein sequence ID" value="SHN17569.1"/>
    <property type="molecule type" value="Genomic_DNA"/>
</dbReference>
<dbReference type="NCBIfam" id="TIGR03953">
    <property type="entry name" value="rplD_bact"/>
    <property type="match status" value="1"/>
</dbReference>
<keyword evidence="8" id="KW-1185">Reference proteome</keyword>
<comment type="function">
    <text evidence="5">One of the primary rRNA binding proteins, this protein initially binds near the 5'-end of the 23S rRNA. It is important during the early stages of 50S assembly. It makes multiple contacts with different domains of the 23S rRNA in the assembled 50S subunit and ribosome.</text>
</comment>
<dbReference type="PANTHER" id="PTHR10746">
    <property type="entry name" value="50S RIBOSOMAL PROTEIN L4"/>
    <property type="match status" value="1"/>
</dbReference>
<evidence type="ECO:0000313" key="7">
    <source>
        <dbReference type="EMBL" id="SHN17569.1"/>
    </source>
</evidence>
<dbReference type="GO" id="GO:1990904">
    <property type="term" value="C:ribonucleoprotein complex"/>
    <property type="evidence" value="ECO:0007669"/>
    <property type="project" value="UniProtKB-KW"/>
</dbReference>
<gene>
    <name evidence="5" type="primary">rplD</name>
    <name evidence="7" type="ORF">SAMN04488057_10983</name>
</gene>
<evidence type="ECO:0000313" key="8">
    <source>
        <dbReference type="Proteomes" id="UP000184513"/>
    </source>
</evidence>
<dbReference type="GO" id="GO:0006412">
    <property type="term" value="P:translation"/>
    <property type="evidence" value="ECO:0007669"/>
    <property type="project" value="UniProtKB-UniRule"/>
</dbReference>
<accession>A0A1M7PK64</accession>
<dbReference type="GO" id="GO:0005840">
    <property type="term" value="C:ribosome"/>
    <property type="evidence" value="ECO:0007669"/>
    <property type="project" value="UniProtKB-KW"/>
</dbReference>
<keyword evidence="3 5" id="KW-0687">Ribonucleoprotein</keyword>
<keyword evidence="5" id="KW-0694">RNA-binding</keyword>
<evidence type="ECO:0000256" key="6">
    <source>
        <dbReference type="SAM" id="MobiDB-lite"/>
    </source>
</evidence>
<dbReference type="InterPro" id="IPR023574">
    <property type="entry name" value="Ribosomal_uL4_dom_sf"/>
</dbReference>
<dbReference type="AlphaFoldDB" id="A0A1M7PK64"/>
<evidence type="ECO:0000256" key="1">
    <source>
        <dbReference type="ARBA" id="ARBA00010528"/>
    </source>
</evidence>